<dbReference type="GO" id="GO:0044718">
    <property type="term" value="P:siderophore transmembrane transport"/>
    <property type="evidence" value="ECO:0007669"/>
    <property type="project" value="TreeGrafter"/>
</dbReference>
<keyword evidence="4" id="KW-0812">Transmembrane</keyword>
<dbReference type="InterPro" id="IPR057601">
    <property type="entry name" value="Oar-like_b-barrel"/>
</dbReference>
<evidence type="ECO:0000256" key="2">
    <source>
        <dbReference type="ARBA" id="ARBA00022448"/>
    </source>
</evidence>
<dbReference type="STRING" id="1077936.SAMN05421545_3127"/>
<dbReference type="PANTHER" id="PTHR30069:SF46">
    <property type="entry name" value="OAR PROTEIN"/>
    <property type="match status" value="1"/>
</dbReference>
<evidence type="ECO:0000256" key="1">
    <source>
        <dbReference type="ARBA" id="ARBA00004571"/>
    </source>
</evidence>
<protein>
    <submittedName>
        <fullName evidence="9">Carboxypeptidase regulatory-like domain-containing protein</fullName>
    </submittedName>
</protein>
<dbReference type="SUPFAM" id="SSF49464">
    <property type="entry name" value="Carboxypeptidase regulatory domain-like"/>
    <property type="match status" value="1"/>
</dbReference>
<feature type="domain" description="TonB-dependent transporter Oar-like beta-barrel" evidence="8">
    <location>
        <begin position="234"/>
        <end position="1016"/>
    </location>
</feature>
<dbReference type="GO" id="GO:0004180">
    <property type="term" value="F:carboxypeptidase activity"/>
    <property type="evidence" value="ECO:0007669"/>
    <property type="project" value="UniProtKB-KW"/>
</dbReference>
<dbReference type="Gene3D" id="2.60.40.1120">
    <property type="entry name" value="Carboxypeptidase-like, regulatory domain"/>
    <property type="match status" value="1"/>
</dbReference>
<evidence type="ECO:0000256" key="4">
    <source>
        <dbReference type="ARBA" id="ARBA00022692"/>
    </source>
</evidence>
<evidence type="ECO:0000256" key="6">
    <source>
        <dbReference type="ARBA" id="ARBA00023237"/>
    </source>
</evidence>
<dbReference type="Gene3D" id="2.40.170.20">
    <property type="entry name" value="TonB-dependent receptor, beta-barrel domain"/>
    <property type="match status" value="1"/>
</dbReference>
<feature type="signal peptide" evidence="7">
    <location>
        <begin position="1"/>
        <end position="20"/>
    </location>
</feature>
<dbReference type="InterPro" id="IPR039426">
    <property type="entry name" value="TonB-dep_rcpt-like"/>
</dbReference>
<evidence type="ECO:0000256" key="3">
    <source>
        <dbReference type="ARBA" id="ARBA00022452"/>
    </source>
</evidence>
<dbReference type="SUPFAM" id="SSF56935">
    <property type="entry name" value="Porins"/>
    <property type="match status" value="1"/>
</dbReference>
<keyword evidence="2" id="KW-0813">Transport</keyword>
<dbReference type="Pfam" id="PF13620">
    <property type="entry name" value="CarboxypepD_reg"/>
    <property type="match status" value="1"/>
</dbReference>
<evidence type="ECO:0000313" key="10">
    <source>
        <dbReference type="Proteomes" id="UP000185924"/>
    </source>
</evidence>
<keyword evidence="7" id="KW-0732">Signal</keyword>
<evidence type="ECO:0000256" key="5">
    <source>
        <dbReference type="ARBA" id="ARBA00023136"/>
    </source>
</evidence>
<evidence type="ECO:0000259" key="8">
    <source>
        <dbReference type="Pfam" id="PF25183"/>
    </source>
</evidence>
<keyword evidence="5" id="KW-0472">Membrane</keyword>
<keyword evidence="9" id="KW-0121">Carboxypeptidase</keyword>
<dbReference type="Pfam" id="PF25183">
    <property type="entry name" value="OMP_b-brl_4"/>
    <property type="match status" value="1"/>
</dbReference>
<keyword evidence="3" id="KW-1134">Transmembrane beta strand</keyword>
<organism evidence="9 10">
    <name type="scientific">Pontibacter lucknowensis</name>
    <dbReference type="NCBI Taxonomy" id="1077936"/>
    <lineage>
        <taxon>Bacteria</taxon>
        <taxon>Pseudomonadati</taxon>
        <taxon>Bacteroidota</taxon>
        <taxon>Cytophagia</taxon>
        <taxon>Cytophagales</taxon>
        <taxon>Hymenobacteraceae</taxon>
        <taxon>Pontibacter</taxon>
    </lineage>
</organism>
<sequence>MKKLLLSTLLMLLCVVTMHAQVTTSSITGSVKDSKGEALIGATVRATHGPSGTTYGGVTNVEGRFNVPNVRVGGPYTIEVSYIGYEPKVYSNISLSLGVPYQLDATMADGGQQLQEVIVSTDRSSVFNANKTGAATNVGIQQLEKLPTINRSVTDFTRLTPQANGNGFAGRDGRFNNLQVDGANFNNGFGLSSNPLPGGNSQPISLDAIEEVQVNIAPYDVRQSGFTGAGINAVTRSGTNQFSGSAYTFYRNQDFNGRKVGDNELPEQTERKNQIFGARLGGPIIKNKLFFFANFEHENETYPGVNWVASRPGLSGPNVSRTTAEDLERVRQHLITKYGYDPGAYENYANEFNNKNTKFLTRIDWNISDMHKFTLRYNQVVGTSDQTVNASSAPNPRASSARIGQNALSFAGSNYGFENSVRSVTAELNSTFSSVLSNQFLATYSRIQDTRTSPSSIFPFVDIWKDGDQYMNFGYELFTYNNDVINNNYSFINNLSYMLGKHNLTGGASFEVQNFGNSYQRYGTSYYRYASVDDFINDARPLQFGLTYPYEGQDPYSRINFGMAGLYVQDKFAATDRLNLTMGVRAELPVYMNDLTPNSSIDNLTLLDTDGNPTTYSSGEWPKSRVLLSPRIGFNLDLLEDRSLSLRGGTGIFSGRIPFVWLTNMPTNAGVIQNVLEGVPSSALDVIRFQPERLYWLENGPSNVFIRQPNAGAPGSFALVDRNFKMPQVWRSSLGADYTIPGTPLVATADILYTKDLVGVYQFNANRKPATQQLNNNGDNRDFWNGSSNAQYTTATREAIVLSNTDKGHSLSATAGLSLNSRTGFFGSAFYTYTQAKDITGNPGSNAGSAWSNNYSINDPNELLMGISQFATPHRVVANASYRLEYANRLATTVSLFYQGSSQGRFSYIYNGDVNRDGISNDLLWIPTSSAEMNFAPIMSNGQVQFTAEQQRQAFDTFVANQGLERGAYAERNNGLMPWFNQFDFRLLQDVFGNIGGKRNTLQVSVDVNNIGNMLNSAWGVRDQLNGGSNFHYQLLRVAAVSADGVPTYNMITVRDNDGNTFLPDSPFRENFSLSSTWSMQLGLRYIFN</sequence>
<dbReference type="RefSeq" id="WP_040573369.1">
    <property type="nucleotide sequence ID" value="NZ_FTNM01000005.1"/>
</dbReference>
<proteinExistence type="predicted"/>
<evidence type="ECO:0000256" key="7">
    <source>
        <dbReference type="SAM" id="SignalP"/>
    </source>
</evidence>
<reference evidence="10" key="1">
    <citation type="submission" date="2017-01" db="EMBL/GenBank/DDBJ databases">
        <authorList>
            <person name="Varghese N."/>
            <person name="Submissions S."/>
        </authorList>
    </citation>
    <scope>NUCLEOTIDE SEQUENCE [LARGE SCALE GENOMIC DNA]</scope>
    <source>
        <strain evidence="10">DM9</strain>
    </source>
</reference>
<dbReference type="PANTHER" id="PTHR30069">
    <property type="entry name" value="TONB-DEPENDENT OUTER MEMBRANE RECEPTOR"/>
    <property type="match status" value="1"/>
</dbReference>
<comment type="subcellular location">
    <subcellularLocation>
        <location evidence="1">Cell outer membrane</location>
        <topology evidence="1">Multi-pass membrane protein</topology>
    </subcellularLocation>
</comment>
<name>A0A1N6ZZY3_9BACT</name>
<keyword evidence="9" id="KW-0378">Hydrolase</keyword>
<evidence type="ECO:0000313" key="9">
    <source>
        <dbReference type="EMBL" id="SIR32372.1"/>
    </source>
</evidence>
<dbReference type="InterPro" id="IPR008969">
    <property type="entry name" value="CarboxyPept-like_regulatory"/>
</dbReference>
<feature type="chain" id="PRO_5009940143" evidence="7">
    <location>
        <begin position="21"/>
        <end position="1089"/>
    </location>
</feature>
<dbReference type="EMBL" id="FTNM01000005">
    <property type="protein sequence ID" value="SIR32372.1"/>
    <property type="molecule type" value="Genomic_DNA"/>
</dbReference>
<keyword evidence="10" id="KW-1185">Reference proteome</keyword>
<gene>
    <name evidence="9" type="ORF">SAMN05421545_3127</name>
</gene>
<dbReference type="AlphaFoldDB" id="A0A1N6ZZY3"/>
<dbReference type="Proteomes" id="UP000185924">
    <property type="component" value="Unassembled WGS sequence"/>
</dbReference>
<accession>A0A1N6ZZY3</accession>
<keyword evidence="9" id="KW-0645">Protease</keyword>
<keyword evidence="6" id="KW-0998">Cell outer membrane</keyword>
<dbReference type="GO" id="GO:0009279">
    <property type="term" value="C:cell outer membrane"/>
    <property type="evidence" value="ECO:0007669"/>
    <property type="project" value="UniProtKB-SubCell"/>
</dbReference>
<dbReference type="OrthoDB" id="9768147at2"/>
<dbReference type="InterPro" id="IPR036942">
    <property type="entry name" value="Beta-barrel_TonB_sf"/>
</dbReference>
<dbReference type="GO" id="GO:0015344">
    <property type="term" value="F:siderophore uptake transmembrane transporter activity"/>
    <property type="evidence" value="ECO:0007669"/>
    <property type="project" value="TreeGrafter"/>
</dbReference>